<dbReference type="InterPro" id="IPR050300">
    <property type="entry name" value="GDXG_lipolytic_enzyme"/>
</dbReference>
<evidence type="ECO:0000256" key="1">
    <source>
        <dbReference type="ARBA" id="ARBA00022801"/>
    </source>
</evidence>
<dbReference type="PANTHER" id="PTHR48081:SF31">
    <property type="entry name" value="STERYL ACETYL HYDROLASE MUG81-RELATED"/>
    <property type="match status" value="1"/>
</dbReference>
<gene>
    <name evidence="3" type="primary">mug180</name>
    <name evidence="3" type="ORF">LSUE1_G009593</name>
</gene>
<dbReference type="InterPro" id="IPR029058">
    <property type="entry name" value="AB_hydrolase_fold"/>
</dbReference>
<dbReference type="Gene3D" id="3.40.50.1820">
    <property type="entry name" value="alpha/beta hydrolase"/>
    <property type="match status" value="1"/>
</dbReference>
<reference evidence="3 4" key="1">
    <citation type="submission" date="2018-05" db="EMBL/GenBank/DDBJ databases">
        <title>Genome sequencing and assembly of the regulated plant pathogen Lachnellula willkommii and related sister species for the development of diagnostic species identification markers.</title>
        <authorList>
            <person name="Giroux E."/>
            <person name="Bilodeau G."/>
        </authorList>
    </citation>
    <scope>NUCLEOTIDE SEQUENCE [LARGE SCALE GENOMIC DNA]</scope>
    <source>
        <strain evidence="3 4">CBS 268.59</strain>
    </source>
</reference>
<organism evidence="3 4">
    <name type="scientific">Lachnellula suecica</name>
    <dbReference type="NCBI Taxonomy" id="602035"/>
    <lineage>
        <taxon>Eukaryota</taxon>
        <taxon>Fungi</taxon>
        <taxon>Dikarya</taxon>
        <taxon>Ascomycota</taxon>
        <taxon>Pezizomycotina</taxon>
        <taxon>Leotiomycetes</taxon>
        <taxon>Helotiales</taxon>
        <taxon>Lachnaceae</taxon>
        <taxon>Lachnellula</taxon>
    </lineage>
</organism>
<proteinExistence type="predicted"/>
<comment type="caution">
    <text evidence="3">The sequence shown here is derived from an EMBL/GenBank/DDBJ whole genome shotgun (WGS) entry which is preliminary data.</text>
</comment>
<name>A0A8T9BWP8_9HELO</name>
<dbReference type="Pfam" id="PF07859">
    <property type="entry name" value="Abhydrolase_3"/>
    <property type="match status" value="1"/>
</dbReference>
<accession>A0A8T9BWP8</accession>
<sequence>MPVPTDKSASSSYRSQQATIASLSLLEKLDTIPALLTVDPTDTAYLAFCKSAKVEPKSEVLSDGTLAHWIGEPGAGRVVVNFHGGGYCFPAGKDMFAFMHALIKPIPDTACLFLSYDLAPGAPYPRQLQQASMLMNHILTTLSISPQNIILTGDSAGANLVLALLSHISHPHPGLGSVQIPKVEMEGKFRGAVLISPWVDFSTDDKSFQTNKLKDCLGADSGTQWSSAFLDSAPHDYYNEASTAPASWWADLQVENIFVVAGEEEVLVDGIRRFVGTLEKGMVEGDSGGKVEFLCVQGEYHDQPALDLMFGYGEGDEGVQAKAVKGWVRSKL</sequence>
<keyword evidence="4" id="KW-1185">Reference proteome</keyword>
<dbReference type="Proteomes" id="UP000469558">
    <property type="component" value="Unassembled WGS sequence"/>
</dbReference>
<dbReference type="InterPro" id="IPR013094">
    <property type="entry name" value="AB_hydrolase_3"/>
</dbReference>
<dbReference type="GO" id="GO:0016787">
    <property type="term" value="F:hydrolase activity"/>
    <property type="evidence" value="ECO:0007669"/>
    <property type="project" value="UniProtKB-KW"/>
</dbReference>
<keyword evidence="1 3" id="KW-0378">Hydrolase</keyword>
<evidence type="ECO:0000313" key="3">
    <source>
        <dbReference type="EMBL" id="TVY53966.1"/>
    </source>
</evidence>
<evidence type="ECO:0000259" key="2">
    <source>
        <dbReference type="Pfam" id="PF07859"/>
    </source>
</evidence>
<feature type="domain" description="Alpha/beta hydrolase fold-3" evidence="2">
    <location>
        <begin position="79"/>
        <end position="302"/>
    </location>
</feature>
<dbReference type="PANTHER" id="PTHR48081">
    <property type="entry name" value="AB HYDROLASE SUPERFAMILY PROTEIN C4A8.06C"/>
    <property type="match status" value="1"/>
</dbReference>
<dbReference type="SUPFAM" id="SSF53474">
    <property type="entry name" value="alpha/beta-Hydrolases"/>
    <property type="match status" value="1"/>
</dbReference>
<dbReference type="EMBL" id="QGMK01003158">
    <property type="protein sequence ID" value="TVY53966.1"/>
    <property type="molecule type" value="Genomic_DNA"/>
</dbReference>
<dbReference type="OrthoDB" id="2152029at2759"/>
<evidence type="ECO:0000313" key="4">
    <source>
        <dbReference type="Proteomes" id="UP000469558"/>
    </source>
</evidence>
<dbReference type="AlphaFoldDB" id="A0A8T9BWP8"/>
<protein>
    <submittedName>
        <fullName evidence="3">Putative steryl acetyl hydrolase</fullName>
    </submittedName>
</protein>